<evidence type="ECO:0000313" key="1">
    <source>
        <dbReference type="EMBL" id="BCJ39147.1"/>
    </source>
</evidence>
<dbReference type="EMBL" id="AP023355">
    <property type="protein sequence ID" value="BCJ39147.1"/>
    <property type="molecule type" value="Genomic_DNA"/>
</dbReference>
<proteinExistence type="predicted"/>
<sequence>MPACFAGWCGALRVDGYLPNGRCAVRGDGGGWQGPVAFLEVPLPTTVVPLRFAALPLIAAGVLLTAGCTIDAKDARPQHRTFPFSGTTLNVVAHGTPTDLVPVDRRDVRVTRWFVHKPGSSPHAHWRLTGHTLDIDAGCTGLALCDVRFQVDVPRGVRVLRNGRATKLTGGH</sequence>
<reference evidence="1 2" key="1">
    <citation type="submission" date="2020-08" db="EMBL/GenBank/DDBJ databases">
        <title>Whole genome shotgun sequence of Actinocatenispora thailandica NBRC 105041.</title>
        <authorList>
            <person name="Komaki H."/>
            <person name="Tamura T."/>
        </authorList>
    </citation>
    <scope>NUCLEOTIDE SEQUENCE [LARGE SCALE GENOMIC DNA]</scope>
    <source>
        <strain evidence="1 2">NBRC 105041</strain>
    </source>
</reference>
<accession>A0A7R7DWF4</accession>
<organism evidence="1 2">
    <name type="scientific">Actinocatenispora thailandica</name>
    <dbReference type="NCBI Taxonomy" id="227318"/>
    <lineage>
        <taxon>Bacteria</taxon>
        <taxon>Bacillati</taxon>
        <taxon>Actinomycetota</taxon>
        <taxon>Actinomycetes</taxon>
        <taxon>Micromonosporales</taxon>
        <taxon>Micromonosporaceae</taxon>
        <taxon>Actinocatenispora</taxon>
    </lineage>
</organism>
<dbReference type="KEGG" id="atl:Athai_66500"/>
<dbReference type="AlphaFoldDB" id="A0A7R7DWF4"/>
<protein>
    <recommendedName>
        <fullName evidence="3">Lipoprotein</fullName>
    </recommendedName>
</protein>
<keyword evidence="2" id="KW-1185">Reference proteome</keyword>
<name>A0A7R7DWF4_9ACTN</name>
<evidence type="ECO:0000313" key="2">
    <source>
        <dbReference type="Proteomes" id="UP000611640"/>
    </source>
</evidence>
<gene>
    <name evidence="1" type="ORF">Athai_66500</name>
</gene>
<dbReference type="Proteomes" id="UP000611640">
    <property type="component" value="Chromosome"/>
</dbReference>
<evidence type="ECO:0008006" key="3">
    <source>
        <dbReference type="Google" id="ProtNLM"/>
    </source>
</evidence>